<dbReference type="OrthoDB" id="9806585at2"/>
<dbReference type="Pfam" id="PF02515">
    <property type="entry name" value="CoA_transf_3"/>
    <property type="match status" value="1"/>
</dbReference>
<accession>A0A3L7AG82</accession>
<dbReference type="InterPro" id="IPR044855">
    <property type="entry name" value="CoA-Trfase_III_dom3_sf"/>
</dbReference>
<reference evidence="1 2" key="1">
    <citation type="submission" date="2018-10" db="EMBL/GenBank/DDBJ databases">
        <title>Xanthobacter tagetidis genome sequencing and assembly.</title>
        <authorList>
            <person name="Maclea K.S."/>
            <person name="Goen A.E."/>
            <person name="Fatima S.A."/>
        </authorList>
    </citation>
    <scope>NUCLEOTIDE SEQUENCE [LARGE SCALE GENOMIC DNA]</scope>
    <source>
        <strain evidence="1 2">ATCC 700314</strain>
    </source>
</reference>
<dbReference type="Gene3D" id="3.30.1540.10">
    <property type="entry name" value="formyl-coa transferase, domain 3"/>
    <property type="match status" value="1"/>
</dbReference>
<dbReference type="Proteomes" id="UP000269692">
    <property type="component" value="Unassembled WGS sequence"/>
</dbReference>
<dbReference type="Gene3D" id="3.40.50.10540">
    <property type="entry name" value="Crotonobetainyl-coa:carnitine coa-transferase, domain 1"/>
    <property type="match status" value="1"/>
</dbReference>
<dbReference type="GO" id="GO:0016740">
    <property type="term" value="F:transferase activity"/>
    <property type="evidence" value="ECO:0007669"/>
    <property type="project" value="UniProtKB-KW"/>
</dbReference>
<comment type="caution">
    <text evidence="1">The sequence shown here is derived from an EMBL/GenBank/DDBJ whole genome shotgun (WGS) entry which is preliminary data.</text>
</comment>
<sequence>MADPATGPLAGLRVLEFSAIGPVPLAAMLLADMGADVVCVTRPGTTPKDPRDIVSRGRRWVELDLKDPAGKAAAKRLALRAEVLLEGFRPGVMERLGLGPDDLAANAPLVYGRMTGWGQDGPLASTAGHDINYIAITGALDAIRGRDGAPTPPLNLVGDYAGGTMFLVSGVLAAVIAARASGKGQVVDAAMCDGVVSLLSLFHAFAAHGRMGPPRTNMLDGGAHYYNTYRCADGRYLSVGPIEPQFYAELRRIAGLDDPAFDRQNDRALWPDLTARMDEVFARRTQAEWVAAFAGSDACVAPVVGLMEAPEHPHLAARGAFVTREGVVQAAPAPRFSRTPSQVPDRPMGLAASADDVLAGWGAGA</sequence>
<dbReference type="InterPro" id="IPR050509">
    <property type="entry name" value="CoA-transferase_III"/>
</dbReference>
<dbReference type="EMBL" id="RCTF01000007">
    <property type="protein sequence ID" value="RLP78661.1"/>
    <property type="molecule type" value="Genomic_DNA"/>
</dbReference>
<name>A0A3L7AG82_9HYPH</name>
<evidence type="ECO:0000313" key="2">
    <source>
        <dbReference type="Proteomes" id="UP000269692"/>
    </source>
</evidence>
<dbReference type="AlphaFoldDB" id="A0A3L7AG82"/>
<keyword evidence="2" id="KW-1185">Reference proteome</keyword>
<dbReference type="PANTHER" id="PTHR48228">
    <property type="entry name" value="SUCCINYL-COA--D-CITRAMALATE COA-TRANSFERASE"/>
    <property type="match status" value="1"/>
</dbReference>
<protein>
    <submittedName>
        <fullName evidence="1">CoA transferase</fullName>
    </submittedName>
</protein>
<gene>
    <name evidence="1" type="ORF">D9R14_10370</name>
</gene>
<evidence type="ECO:0000313" key="1">
    <source>
        <dbReference type="EMBL" id="RLP78661.1"/>
    </source>
</evidence>
<proteinExistence type="predicted"/>
<dbReference type="InterPro" id="IPR003673">
    <property type="entry name" value="CoA-Trfase_fam_III"/>
</dbReference>
<dbReference type="InterPro" id="IPR023606">
    <property type="entry name" value="CoA-Trfase_III_dom_1_sf"/>
</dbReference>
<dbReference type="PANTHER" id="PTHR48228:SF5">
    <property type="entry name" value="ALPHA-METHYLACYL-COA RACEMASE"/>
    <property type="match status" value="1"/>
</dbReference>
<dbReference type="SUPFAM" id="SSF89796">
    <property type="entry name" value="CoA-transferase family III (CaiB/BaiF)"/>
    <property type="match status" value="1"/>
</dbReference>
<keyword evidence="1" id="KW-0808">Transferase</keyword>
<organism evidence="1 2">
    <name type="scientific">Xanthobacter tagetidis</name>
    <dbReference type="NCBI Taxonomy" id="60216"/>
    <lineage>
        <taxon>Bacteria</taxon>
        <taxon>Pseudomonadati</taxon>
        <taxon>Pseudomonadota</taxon>
        <taxon>Alphaproteobacteria</taxon>
        <taxon>Hyphomicrobiales</taxon>
        <taxon>Xanthobacteraceae</taxon>
        <taxon>Xanthobacter</taxon>
    </lineage>
</organism>
<dbReference type="RefSeq" id="WP_121623254.1">
    <property type="nucleotide sequence ID" value="NZ_JACIIW010000005.1"/>
</dbReference>